<keyword evidence="6" id="KW-1185">Reference proteome</keyword>
<comment type="similarity">
    <text evidence="2">Belongs to the PET117 family.</text>
</comment>
<sequence>MSRIAKVTLVSVIILSTGTIFGVHYLQKKEKEVMHAGIIRDKERKHERLKQNQLEHERQVMLRKEYEKIQPVLLNENNKSK</sequence>
<dbReference type="InterPro" id="IPR031568">
    <property type="entry name" value="Pet117"/>
</dbReference>
<comment type="caution">
    <text evidence="5">The sequence shown here is derived from an EMBL/GenBank/DDBJ whole genome shotgun (WGS) entry which is preliminary data.</text>
</comment>
<reference evidence="5 6" key="1">
    <citation type="submission" date="2021-06" db="EMBL/GenBank/DDBJ databases">
        <authorList>
            <person name="Kallberg Y."/>
            <person name="Tangrot J."/>
            <person name="Rosling A."/>
        </authorList>
    </citation>
    <scope>NUCLEOTIDE SEQUENCE [LARGE SCALE GENOMIC DNA]</scope>
    <source>
        <strain evidence="5 6">120-4 pot B 10/14</strain>
    </source>
</reference>
<evidence type="ECO:0000256" key="3">
    <source>
        <dbReference type="ARBA" id="ARBA00022946"/>
    </source>
</evidence>
<evidence type="ECO:0000313" key="5">
    <source>
        <dbReference type="EMBL" id="CAG8545402.1"/>
    </source>
</evidence>
<evidence type="ECO:0000256" key="1">
    <source>
        <dbReference type="ARBA" id="ARBA00004173"/>
    </source>
</evidence>
<evidence type="ECO:0000313" key="6">
    <source>
        <dbReference type="Proteomes" id="UP000789901"/>
    </source>
</evidence>
<dbReference type="PANTHER" id="PTHR28163">
    <property type="entry name" value="PROTEIN PET117 HOMOLOG, MITOCHONDRIAL"/>
    <property type="match status" value="1"/>
</dbReference>
<accession>A0ABN7UC36</accession>
<proteinExistence type="inferred from homology"/>
<evidence type="ECO:0000256" key="4">
    <source>
        <dbReference type="ARBA" id="ARBA00023128"/>
    </source>
</evidence>
<keyword evidence="4" id="KW-0496">Mitochondrion</keyword>
<dbReference type="EMBL" id="CAJVQB010001667">
    <property type="protein sequence ID" value="CAG8545402.1"/>
    <property type="molecule type" value="Genomic_DNA"/>
</dbReference>
<name>A0ABN7UC36_GIGMA</name>
<comment type="subcellular location">
    <subcellularLocation>
        <location evidence="1">Mitochondrion</location>
    </subcellularLocation>
</comment>
<protein>
    <submittedName>
        <fullName evidence="5">4706_t:CDS:1</fullName>
    </submittedName>
</protein>
<dbReference type="PANTHER" id="PTHR28163:SF1">
    <property type="entry name" value="PROTEIN PET117 HOMOLOG, MITOCHONDRIAL"/>
    <property type="match status" value="1"/>
</dbReference>
<gene>
    <name evidence="5" type="ORF">GMARGA_LOCUS4293</name>
</gene>
<organism evidence="5 6">
    <name type="scientific">Gigaspora margarita</name>
    <dbReference type="NCBI Taxonomy" id="4874"/>
    <lineage>
        <taxon>Eukaryota</taxon>
        <taxon>Fungi</taxon>
        <taxon>Fungi incertae sedis</taxon>
        <taxon>Mucoromycota</taxon>
        <taxon>Glomeromycotina</taxon>
        <taxon>Glomeromycetes</taxon>
        <taxon>Diversisporales</taxon>
        <taxon>Gigasporaceae</taxon>
        <taxon>Gigaspora</taxon>
    </lineage>
</organism>
<dbReference type="Proteomes" id="UP000789901">
    <property type="component" value="Unassembled WGS sequence"/>
</dbReference>
<evidence type="ECO:0000256" key="2">
    <source>
        <dbReference type="ARBA" id="ARBA00008197"/>
    </source>
</evidence>
<dbReference type="Pfam" id="PF15786">
    <property type="entry name" value="PET117"/>
    <property type="match status" value="1"/>
</dbReference>
<keyword evidence="3" id="KW-0809">Transit peptide</keyword>